<proteinExistence type="predicted"/>
<dbReference type="Proteomes" id="UP000263486">
    <property type="component" value="Unassembled WGS sequence"/>
</dbReference>
<organism evidence="1 2">
    <name type="scientific">Psychrilyobacter piezotolerans</name>
    <dbReference type="NCBI Taxonomy" id="2293438"/>
    <lineage>
        <taxon>Bacteria</taxon>
        <taxon>Fusobacteriati</taxon>
        <taxon>Fusobacteriota</taxon>
        <taxon>Fusobacteriia</taxon>
        <taxon>Fusobacteriales</taxon>
        <taxon>Fusobacteriaceae</taxon>
        <taxon>Psychrilyobacter</taxon>
    </lineage>
</organism>
<evidence type="ECO:0000313" key="2">
    <source>
        <dbReference type="Proteomes" id="UP000263486"/>
    </source>
</evidence>
<reference evidence="1 2" key="1">
    <citation type="submission" date="2018-08" db="EMBL/GenBank/DDBJ databases">
        <title>Draft genome sequence of Psychrilyobacter sp. strain SD5 isolated from Black Sea water.</title>
        <authorList>
            <person name="Yadav S."/>
            <person name="Villanueva L."/>
            <person name="Damste J.S.S."/>
        </authorList>
    </citation>
    <scope>NUCLEOTIDE SEQUENCE [LARGE SCALE GENOMIC DNA]</scope>
    <source>
        <strain evidence="1 2">SD5</strain>
    </source>
</reference>
<accession>A0ABX9KDQ5</accession>
<dbReference type="EMBL" id="QUAJ01000035">
    <property type="protein sequence ID" value="REI39684.1"/>
    <property type="molecule type" value="Genomic_DNA"/>
</dbReference>
<protein>
    <submittedName>
        <fullName evidence="1">Uncharacterized protein</fullName>
    </submittedName>
</protein>
<name>A0ABX9KDQ5_9FUSO</name>
<dbReference type="RefSeq" id="WP_114643479.1">
    <property type="nucleotide sequence ID" value="NZ_JAACIO010000034.1"/>
</dbReference>
<gene>
    <name evidence="1" type="ORF">DYH56_13890</name>
</gene>
<evidence type="ECO:0000313" key="1">
    <source>
        <dbReference type="EMBL" id="REI39684.1"/>
    </source>
</evidence>
<sequence length="120" mass="14506">MNMKKYFDILKKYNLNKKINDRYEEKADHGAHNDTLMAKCTIHFLNEIWKTKKNELQQKIKAPCLIENNDRDCLHYFQTENCKNCKFYLENLKEIIEAQDELIEAMEAFETQSKIAYYNR</sequence>
<comment type="caution">
    <text evidence="1">The sequence shown here is derived from an EMBL/GenBank/DDBJ whole genome shotgun (WGS) entry which is preliminary data.</text>
</comment>
<keyword evidence="2" id="KW-1185">Reference proteome</keyword>